<proteinExistence type="predicted"/>
<dbReference type="GO" id="GO:0003677">
    <property type="term" value="F:DNA binding"/>
    <property type="evidence" value="ECO:0007669"/>
    <property type="project" value="UniProtKB-KW"/>
</dbReference>
<dbReference type="InterPro" id="IPR036390">
    <property type="entry name" value="WH_DNA-bd_sf"/>
</dbReference>
<protein>
    <submittedName>
        <fullName evidence="5">Putative transcriptional regulator</fullName>
    </submittedName>
</protein>
<dbReference type="OrthoDB" id="9807069at2"/>
<accession>V5C0Z2</accession>
<dbReference type="eggNOG" id="COG1733">
    <property type="taxonomic scope" value="Bacteria"/>
</dbReference>
<dbReference type="AlphaFoldDB" id="V5C0Z2"/>
<keyword evidence="2" id="KW-0238">DNA-binding</keyword>
<dbReference type="Proteomes" id="UP000017842">
    <property type="component" value="Unassembled WGS sequence"/>
</dbReference>
<dbReference type="PANTHER" id="PTHR33204:SF37">
    <property type="entry name" value="HTH-TYPE TRANSCRIPTIONAL REGULATOR YODB"/>
    <property type="match status" value="1"/>
</dbReference>
<dbReference type="Pfam" id="PF01638">
    <property type="entry name" value="HxlR"/>
    <property type="match status" value="1"/>
</dbReference>
<evidence type="ECO:0000259" key="4">
    <source>
        <dbReference type="PROSITE" id="PS51118"/>
    </source>
</evidence>
<organism evidence="5 6">
    <name type="scientific">Methyloglobulus morosus KoM1</name>
    <dbReference type="NCBI Taxonomy" id="1116472"/>
    <lineage>
        <taxon>Bacteria</taxon>
        <taxon>Pseudomonadati</taxon>
        <taxon>Pseudomonadota</taxon>
        <taxon>Gammaproteobacteria</taxon>
        <taxon>Methylococcales</taxon>
        <taxon>Methylococcaceae</taxon>
        <taxon>Methyloglobulus</taxon>
    </lineage>
</organism>
<reference evidence="5 6" key="1">
    <citation type="journal article" date="2013" name="Genome Announc.">
        <title>Draft Genome Sequence of the Methanotrophic Gammaproteobacterium Methyloglobulus morosus DSM 22980 Strain KoM1.</title>
        <authorList>
            <person name="Poehlein A."/>
            <person name="Deutzmann J.S."/>
            <person name="Daniel R."/>
            <person name="Simeonova D.D."/>
        </authorList>
    </citation>
    <scope>NUCLEOTIDE SEQUENCE [LARGE SCALE GENOMIC DNA]</scope>
    <source>
        <strain evidence="5 6">KoM1</strain>
    </source>
</reference>
<keyword evidence="6" id="KW-1185">Reference proteome</keyword>
<keyword evidence="3" id="KW-0804">Transcription</keyword>
<dbReference type="Gene3D" id="1.10.10.10">
    <property type="entry name" value="Winged helix-like DNA-binding domain superfamily/Winged helix DNA-binding domain"/>
    <property type="match status" value="1"/>
</dbReference>
<feature type="domain" description="HTH hxlR-type" evidence="4">
    <location>
        <begin position="13"/>
        <end position="111"/>
    </location>
</feature>
<evidence type="ECO:0000313" key="6">
    <source>
        <dbReference type="Proteomes" id="UP000017842"/>
    </source>
</evidence>
<dbReference type="RefSeq" id="WP_023493349.1">
    <property type="nucleotide sequence ID" value="NZ_AYLO01000011.1"/>
</dbReference>
<name>V5C0Z2_9GAMM</name>
<dbReference type="InterPro" id="IPR002577">
    <property type="entry name" value="HTH_HxlR"/>
</dbReference>
<dbReference type="PATRIC" id="fig|1116472.3.peg.445"/>
<dbReference type="STRING" id="1116472.MGMO_11c00660"/>
<dbReference type="InterPro" id="IPR036388">
    <property type="entry name" value="WH-like_DNA-bd_sf"/>
</dbReference>
<dbReference type="PROSITE" id="PS51118">
    <property type="entry name" value="HTH_HXLR"/>
    <property type="match status" value="1"/>
</dbReference>
<evidence type="ECO:0000256" key="3">
    <source>
        <dbReference type="ARBA" id="ARBA00023163"/>
    </source>
</evidence>
<comment type="caution">
    <text evidence="5">The sequence shown here is derived from an EMBL/GenBank/DDBJ whole genome shotgun (WGS) entry which is preliminary data.</text>
</comment>
<gene>
    <name evidence="5" type="ORF">MGMO_11c00660</name>
</gene>
<evidence type="ECO:0000313" key="5">
    <source>
        <dbReference type="EMBL" id="ESS73759.1"/>
    </source>
</evidence>
<evidence type="ECO:0000256" key="2">
    <source>
        <dbReference type="ARBA" id="ARBA00023125"/>
    </source>
</evidence>
<dbReference type="SUPFAM" id="SSF46785">
    <property type="entry name" value="Winged helix' DNA-binding domain"/>
    <property type="match status" value="1"/>
</dbReference>
<dbReference type="PANTHER" id="PTHR33204">
    <property type="entry name" value="TRANSCRIPTIONAL REGULATOR, MARR FAMILY"/>
    <property type="match status" value="1"/>
</dbReference>
<evidence type="ECO:0000256" key="1">
    <source>
        <dbReference type="ARBA" id="ARBA00023015"/>
    </source>
</evidence>
<keyword evidence="1" id="KW-0805">Transcription regulation</keyword>
<dbReference type="EMBL" id="AYLO01000011">
    <property type="protein sequence ID" value="ESS73759.1"/>
    <property type="molecule type" value="Genomic_DNA"/>
</dbReference>
<sequence length="129" mass="14643">MIDKNTSNYRSACPLSTALDVIGDKWSLLVVRDMCMKKTRYGDFLASPEGIPTNILATRLRRLEEVGIIEKKPYQTKPLRYEYFLTSKGASLLPVLQQLAVWAHSYIPECGAPPGWFLNAKPENLLKDR</sequence>